<name>A0AAN9MVS0_CANGL</name>
<evidence type="ECO:0000259" key="4">
    <source>
        <dbReference type="PROSITE" id="PS50827"/>
    </source>
</evidence>
<dbReference type="InterPro" id="IPR044977">
    <property type="entry name" value="RLT1-3"/>
</dbReference>
<evidence type="ECO:0000313" key="5">
    <source>
        <dbReference type="EMBL" id="KAK7358463.1"/>
    </source>
</evidence>
<reference evidence="5 6" key="1">
    <citation type="submission" date="2024-01" db="EMBL/GenBank/DDBJ databases">
        <title>The genomes of 5 underutilized Papilionoideae crops provide insights into root nodulation and disease resistanc.</title>
        <authorList>
            <person name="Jiang F."/>
        </authorList>
    </citation>
    <scope>NUCLEOTIDE SEQUENCE [LARGE SCALE GENOMIC DNA]</scope>
    <source>
        <strain evidence="5">LVBAO_FW01</strain>
        <tissue evidence="5">Leaves</tissue>
    </source>
</reference>
<evidence type="ECO:0000256" key="2">
    <source>
        <dbReference type="ARBA" id="ARBA00023242"/>
    </source>
</evidence>
<sequence>MEGYDRYRAHSQRKKGENGMIVPSSASSREFRSHGGKTLSAIAASRNASSSSSSRYMALTGNAKKKQKRKCVQQEWFTADYIVNNVLRTGGPPLGLDFDSLPSGALHSRVMVYGPKYSTSDCQEDQGSTKRRKVSKSAIPIRPDCNMKTPVKKHGIGKGLMTVWRATNPNAGDLPICFGLADDEAPLISNSTRQKPVCEGNRPRKTVNMNGLPKNKMQIKRNKLQDKRKLSMQKRTGELNLYVTQNQTPKKKCELVLDDVISEDGVDQISMLIDDEELEFRELQGGTNLLMCSDHLAASGMLGCSLCKDVLVKFPPDNVKMKKPIHLQPWDTSPELVKKLFKVFHFIYTYATVVDICPFTLDQFVQAFHDKDSMLLGKIHVALLMLLLSDIEVELANGFSPHLNKSCNFLALLHSVESQEYSLDFWRRSINSLTWVEILRQVLIASGFGSKQGSLRKEALSKELNLLVNYGLCPGSLKGELFKILSERGNNGCKVSELAKSMQIAELNLASTTEELESLICSTLSSDVTLFEKISSTAYRLRMSTVMKNSDEIESDMEDSGSVDDELNDTDTCSSGDDFESDSIYSNIKKLKHANSHKNKNNMLKVYTEIDESHPGEVWLLGLMESEYSDLNIEEKLNALVALTDLLSSGSSIRMKDPIKVTAACNSSIQLHGSGAKIKRSVKRPGPFWNHIGQMQYVKEVHLNSDPRPVDSSLLISRFHSHEASFDMGKDVTDSHPIQSVFLGSDRRYNRYWLFLGPCNTDDPGHRRVYFESSEDGHWEVIDTEEALCALLSVLDDRGKREALLIGSLERRQASLCRSMSRIIVNSTGIGCLSHSDQSELDMVTDDSSSPVSDIDNLNLTETAKDSLPPTGAVVIEAGKKGEEQMQKWNRVQEYDSWIWNSFYLNLNVVKYGRRSYLDSLARCKSCHDLYWRDERHCKICHMTFELDFDLEERYAIHVATCREKEDSNTFPNHKVLLSQIQSLKAAIYAIESVMPEDALVGAWRKSAHKLWVKRLRRTSSLVELLQVLSDFVGAINEDWLFQCKFPDGVVEEIIASFASMPHTSSALALWLVKLDTIIAPYLDRVHPQKQGTSKPGSW</sequence>
<dbReference type="PROSITE" id="PS50827">
    <property type="entry name" value="DDT"/>
    <property type="match status" value="1"/>
</dbReference>
<dbReference type="Pfam" id="PF15612">
    <property type="entry name" value="WHIM1"/>
    <property type="match status" value="1"/>
</dbReference>
<comment type="subcellular location">
    <subcellularLocation>
        <location evidence="1">Nucleus</location>
    </subcellularLocation>
</comment>
<dbReference type="GO" id="GO:0006357">
    <property type="term" value="P:regulation of transcription by RNA polymerase II"/>
    <property type="evidence" value="ECO:0007669"/>
    <property type="project" value="InterPro"/>
</dbReference>
<dbReference type="AlphaFoldDB" id="A0AAN9MVS0"/>
<organism evidence="5 6">
    <name type="scientific">Canavalia gladiata</name>
    <name type="common">Sword bean</name>
    <name type="synonym">Dolichos gladiatus</name>
    <dbReference type="NCBI Taxonomy" id="3824"/>
    <lineage>
        <taxon>Eukaryota</taxon>
        <taxon>Viridiplantae</taxon>
        <taxon>Streptophyta</taxon>
        <taxon>Embryophyta</taxon>
        <taxon>Tracheophyta</taxon>
        <taxon>Spermatophyta</taxon>
        <taxon>Magnoliopsida</taxon>
        <taxon>eudicotyledons</taxon>
        <taxon>Gunneridae</taxon>
        <taxon>Pentapetalae</taxon>
        <taxon>rosids</taxon>
        <taxon>fabids</taxon>
        <taxon>Fabales</taxon>
        <taxon>Fabaceae</taxon>
        <taxon>Papilionoideae</taxon>
        <taxon>50 kb inversion clade</taxon>
        <taxon>NPAAA clade</taxon>
        <taxon>indigoferoid/millettioid clade</taxon>
        <taxon>Phaseoleae</taxon>
        <taxon>Canavalia</taxon>
    </lineage>
</organism>
<dbReference type="PANTHER" id="PTHR36968">
    <property type="entry name" value="HOMEOBOX-DDT DOMAIN PROTEIN RLT2"/>
    <property type="match status" value="1"/>
</dbReference>
<dbReference type="SMART" id="SM00571">
    <property type="entry name" value="DDT"/>
    <property type="match status" value="1"/>
</dbReference>
<dbReference type="EMBL" id="JAYMYQ010000001">
    <property type="protein sequence ID" value="KAK7358463.1"/>
    <property type="molecule type" value="Genomic_DNA"/>
</dbReference>
<dbReference type="InterPro" id="IPR028942">
    <property type="entry name" value="WHIM1_dom"/>
</dbReference>
<evidence type="ECO:0000256" key="3">
    <source>
        <dbReference type="SAM" id="MobiDB-lite"/>
    </source>
</evidence>
<comment type="caution">
    <text evidence="5">The sequence shown here is derived from an EMBL/GenBank/DDBJ whole genome shotgun (WGS) entry which is preliminary data.</text>
</comment>
<gene>
    <name evidence="5" type="ORF">VNO77_00391</name>
</gene>
<keyword evidence="2" id="KW-0539">Nucleus</keyword>
<dbReference type="PANTHER" id="PTHR36968:SF8">
    <property type="entry name" value="HOMEOBOX-DDT DOMAIN PROTEIN RLT3 ISOFORM X1"/>
    <property type="match status" value="1"/>
</dbReference>
<evidence type="ECO:0000256" key="1">
    <source>
        <dbReference type="ARBA" id="ARBA00004123"/>
    </source>
</evidence>
<dbReference type="GO" id="GO:0005634">
    <property type="term" value="C:nucleus"/>
    <property type="evidence" value="ECO:0007669"/>
    <property type="project" value="UniProtKB-SubCell"/>
</dbReference>
<dbReference type="Pfam" id="PF02791">
    <property type="entry name" value="DDT"/>
    <property type="match status" value="1"/>
</dbReference>
<keyword evidence="6" id="KW-1185">Reference proteome</keyword>
<dbReference type="InterPro" id="IPR018501">
    <property type="entry name" value="DDT_dom"/>
</dbReference>
<evidence type="ECO:0000313" key="6">
    <source>
        <dbReference type="Proteomes" id="UP001367508"/>
    </source>
</evidence>
<dbReference type="Proteomes" id="UP001367508">
    <property type="component" value="Unassembled WGS sequence"/>
</dbReference>
<accession>A0AAN9MVS0</accession>
<proteinExistence type="predicted"/>
<dbReference type="Pfam" id="PF15613">
    <property type="entry name" value="WSD"/>
    <property type="match status" value="1"/>
</dbReference>
<protein>
    <recommendedName>
        <fullName evidence="4">DDT domain-containing protein</fullName>
    </recommendedName>
</protein>
<feature type="domain" description="DDT" evidence="4">
    <location>
        <begin position="334"/>
        <end position="393"/>
    </location>
</feature>
<feature type="region of interest" description="Disordered" evidence="3">
    <location>
        <begin position="1"/>
        <end position="34"/>
    </location>
</feature>
<dbReference type="InterPro" id="IPR028941">
    <property type="entry name" value="WHIM2_dom"/>
</dbReference>